<feature type="transmembrane region" description="Helical" evidence="6">
    <location>
        <begin position="131"/>
        <end position="155"/>
    </location>
</feature>
<organism evidence="7 8">
    <name type="scientific">Anaerobiospirillum thomasii</name>
    <dbReference type="NCBI Taxonomy" id="179995"/>
    <lineage>
        <taxon>Bacteria</taxon>
        <taxon>Pseudomonadati</taxon>
        <taxon>Pseudomonadota</taxon>
        <taxon>Gammaproteobacteria</taxon>
        <taxon>Aeromonadales</taxon>
        <taxon>Succinivibrionaceae</taxon>
        <taxon>Anaerobiospirillum</taxon>
    </lineage>
</organism>
<keyword evidence="3 6" id="KW-0812">Transmembrane</keyword>
<evidence type="ECO:0000313" key="7">
    <source>
        <dbReference type="EMBL" id="SPT69369.1"/>
    </source>
</evidence>
<dbReference type="PANTHER" id="PTHR30086">
    <property type="entry name" value="ARGININE EXPORTER PROTEIN ARGO"/>
    <property type="match status" value="1"/>
</dbReference>
<gene>
    <name evidence="7" type="primary">leuE</name>
    <name evidence="7" type="ORF">NCTC13093_00738</name>
</gene>
<evidence type="ECO:0000256" key="6">
    <source>
        <dbReference type="SAM" id="Phobius"/>
    </source>
</evidence>
<dbReference type="PANTHER" id="PTHR30086:SF20">
    <property type="entry name" value="ARGININE EXPORTER PROTEIN ARGO-RELATED"/>
    <property type="match status" value="1"/>
</dbReference>
<reference evidence="7 8" key="1">
    <citation type="submission" date="2018-06" db="EMBL/GenBank/DDBJ databases">
        <authorList>
            <consortium name="Pathogen Informatics"/>
            <person name="Doyle S."/>
        </authorList>
    </citation>
    <scope>NUCLEOTIDE SEQUENCE [LARGE SCALE GENOMIC DNA]</scope>
    <source>
        <strain evidence="7 8">NCTC13093</strain>
    </source>
</reference>
<dbReference type="InterPro" id="IPR001123">
    <property type="entry name" value="LeuE-type"/>
</dbReference>
<dbReference type="GO" id="GO:0005886">
    <property type="term" value="C:plasma membrane"/>
    <property type="evidence" value="ECO:0007669"/>
    <property type="project" value="UniProtKB-SubCell"/>
</dbReference>
<evidence type="ECO:0000256" key="5">
    <source>
        <dbReference type="ARBA" id="ARBA00023136"/>
    </source>
</evidence>
<feature type="transmembrane region" description="Helical" evidence="6">
    <location>
        <begin position="59"/>
        <end position="77"/>
    </location>
</feature>
<protein>
    <submittedName>
        <fullName evidence="7">Leucine efflux protein</fullName>
    </submittedName>
</protein>
<dbReference type="RefSeq" id="WP_172458219.1">
    <property type="nucleotide sequence ID" value="NZ_UAPU01000007.1"/>
</dbReference>
<evidence type="ECO:0000256" key="4">
    <source>
        <dbReference type="ARBA" id="ARBA00022989"/>
    </source>
</evidence>
<keyword evidence="5 6" id="KW-0472">Membrane</keyword>
<comment type="subcellular location">
    <subcellularLocation>
        <location evidence="1">Cell membrane</location>
        <topology evidence="1">Multi-pass membrane protein</topology>
    </subcellularLocation>
</comment>
<dbReference type="AlphaFoldDB" id="A0A2X0V4C6"/>
<feature type="transmembrane region" description="Helical" evidence="6">
    <location>
        <begin position="97"/>
        <end position="119"/>
    </location>
</feature>
<proteinExistence type="predicted"/>
<dbReference type="Pfam" id="PF01810">
    <property type="entry name" value="LysE"/>
    <property type="match status" value="1"/>
</dbReference>
<evidence type="ECO:0000256" key="1">
    <source>
        <dbReference type="ARBA" id="ARBA00004651"/>
    </source>
</evidence>
<dbReference type="GO" id="GO:0015171">
    <property type="term" value="F:amino acid transmembrane transporter activity"/>
    <property type="evidence" value="ECO:0007669"/>
    <property type="project" value="TreeGrafter"/>
</dbReference>
<sequence length="189" mass="20342">MSLTPGIDTAVATRMVVAGGRSAGIAAAFGIALGVLWQSTLAGLGLVAIFTAMPYVFNIVKYAGAAYLIYLGIRALYDSVRRIQAEDNLPSVKASRAFAAGFLGDALNPKITIFIVTFYPQFIDTAHLDDLLPYVLLGATYAFIALIWYIIYAFIAMKLLGRLGRNFGIIMTRVSGLVLLGMGLLSFFN</sequence>
<name>A0A2X0V4C6_9GAMM</name>
<evidence type="ECO:0000313" key="8">
    <source>
        <dbReference type="Proteomes" id="UP000250086"/>
    </source>
</evidence>
<accession>A0A2X0V4C6</accession>
<dbReference type="Proteomes" id="UP000250086">
    <property type="component" value="Unassembled WGS sequence"/>
</dbReference>
<dbReference type="EMBL" id="UAPV01000001">
    <property type="protein sequence ID" value="SPT69369.1"/>
    <property type="molecule type" value="Genomic_DNA"/>
</dbReference>
<dbReference type="PIRSF" id="PIRSF006324">
    <property type="entry name" value="LeuE"/>
    <property type="match status" value="1"/>
</dbReference>
<feature type="transmembrane region" description="Helical" evidence="6">
    <location>
        <begin position="167"/>
        <end position="188"/>
    </location>
</feature>
<evidence type="ECO:0000256" key="3">
    <source>
        <dbReference type="ARBA" id="ARBA00022692"/>
    </source>
</evidence>
<keyword evidence="4 6" id="KW-1133">Transmembrane helix</keyword>
<feature type="transmembrane region" description="Helical" evidence="6">
    <location>
        <begin position="24"/>
        <end position="53"/>
    </location>
</feature>
<keyword evidence="2" id="KW-1003">Cell membrane</keyword>
<evidence type="ECO:0000256" key="2">
    <source>
        <dbReference type="ARBA" id="ARBA00022475"/>
    </source>
</evidence>
<keyword evidence="8" id="KW-1185">Reference proteome</keyword>